<gene>
    <name evidence="2" type="ORF">NEZAVI_LOCUS8931</name>
</gene>
<feature type="compositionally biased region" description="Polar residues" evidence="1">
    <location>
        <begin position="229"/>
        <end position="250"/>
    </location>
</feature>
<reference evidence="2" key="1">
    <citation type="submission" date="2022-01" db="EMBL/GenBank/DDBJ databases">
        <authorList>
            <person name="King R."/>
        </authorList>
    </citation>
    <scope>NUCLEOTIDE SEQUENCE</scope>
</reference>
<organism evidence="2 3">
    <name type="scientific">Nezara viridula</name>
    <name type="common">Southern green stink bug</name>
    <name type="synonym">Cimex viridulus</name>
    <dbReference type="NCBI Taxonomy" id="85310"/>
    <lineage>
        <taxon>Eukaryota</taxon>
        <taxon>Metazoa</taxon>
        <taxon>Ecdysozoa</taxon>
        <taxon>Arthropoda</taxon>
        <taxon>Hexapoda</taxon>
        <taxon>Insecta</taxon>
        <taxon>Pterygota</taxon>
        <taxon>Neoptera</taxon>
        <taxon>Paraneoptera</taxon>
        <taxon>Hemiptera</taxon>
        <taxon>Heteroptera</taxon>
        <taxon>Panheteroptera</taxon>
        <taxon>Pentatomomorpha</taxon>
        <taxon>Pentatomoidea</taxon>
        <taxon>Pentatomidae</taxon>
        <taxon>Pentatominae</taxon>
        <taxon>Nezara</taxon>
    </lineage>
</organism>
<dbReference type="Proteomes" id="UP001152798">
    <property type="component" value="Chromosome 4"/>
</dbReference>
<feature type="compositionally biased region" description="Polar residues" evidence="1">
    <location>
        <begin position="205"/>
        <end position="216"/>
    </location>
</feature>
<keyword evidence="3" id="KW-1185">Reference proteome</keyword>
<protein>
    <submittedName>
        <fullName evidence="2">Uncharacterized protein</fullName>
    </submittedName>
</protein>
<feature type="compositionally biased region" description="Low complexity" evidence="1">
    <location>
        <begin position="217"/>
        <end position="228"/>
    </location>
</feature>
<evidence type="ECO:0000313" key="2">
    <source>
        <dbReference type="EMBL" id="CAH1399496.1"/>
    </source>
</evidence>
<evidence type="ECO:0000313" key="3">
    <source>
        <dbReference type="Proteomes" id="UP001152798"/>
    </source>
</evidence>
<feature type="region of interest" description="Disordered" evidence="1">
    <location>
        <begin position="205"/>
        <end position="250"/>
    </location>
</feature>
<name>A0A9P0HCJ2_NEZVI</name>
<accession>A0A9P0HCJ2</accession>
<proteinExistence type="predicted"/>
<sequence length="250" mass="27211">MIVSYQVVCVIYAADEEAEDGVPGLLSQLVSLPGLKRGRLVKQYRPRSGDYQDVPTLAETSLPWRRDDEGGLTGSPEKKLSRDSTASDDTRVTTPTALETCLPWKRNDEGEISTGPIKQSEFPPWCSNKEYLAYNSPSATFLGTLEGSRRGSLMGLFRVTPPESPQASVLLIEEGASLLGAEKKGRRGSMLELSHHDEEYLIVGTTGSTPSLSEQWSSSQRTTHRQSSLPVNTSVESFTSSASLDGSPRT</sequence>
<dbReference type="AlphaFoldDB" id="A0A9P0HCJ2"/>
<evidence type="ECO:0000256" key="1">
    <source>
        <dbReference type="SAM" id="MobiDB-lite"/>
    </source>
</evidence>
<dbReference type="EMBL" id="OV725080">
    <property type="protein sequence ID" value="CAH1399496.1"/>
    <property type="molecule type" value="Genomic_DNA"/>
</dbReference>
<dbReference type="OrthoDB" id="196264at2759"/>
<feature type="region of interest" description="Disordered" evidence="1">
    <location>
        <begin position="61"/>
        <end position="94"/>
    </location>
</feature>